<accession>A0ABW4JM90</accession>
<name>A0ABW4JM90_9BACL</name>
<keyword evidence="2" id="KW-1185">Reference proteome</keyword>
<organism evidence="1 2">
    <name type="scientific">Alicyclobacillus fodiniaquatilis</name>
    <dbReference type="NCBI Taxonomy" id="1661150"/>
    <lineage>
        <taxon>Bacteria</taxon>
        <taxon>Bacillati</taxon>
        <taxon>Bacillota</taxon>
        <taxon>Bacilli</taxon>
        <taxon>Bacillales</taxon>
        <taxon>Alicyclobacillaceae</taxon>
        <taxon>Alicyclobacillus</taxon>
    </lineage>
</organism>
<dbReference type="Proteomes" id="UP001597079">
    <property type="component" value="Unassembled WGS sequence"/>
</dbReference>
<evidence type="ECO:0000313" key="1">
    <source>
        <dbReference type="EMBL" id="MFD1675952.1"/>
    </source>
</evidence>
<sequence>MDFEEPSNLILTNDLDSHWSCKIGEQVKGYKINYFYDFSKVYRINESALTPVGMDVSLCKGRCWDNHVAVFNGLYNKQSANINNLLGISRENYTDKYALSTLLQLISYYKAIDFRSLTDEQKIGLWVIDSAYLGHYKKAFQKTHNEFIEILELQELATVLDKYRLIDFERFKLTYNTNGEIWITSDGTLETDIDLDGLQKIYLNVDLSLPTEKFSLFKEYGEPVELDVSKRAIYRPKGTIVSIAYTRKNIVKYTPAVV</sequence>
<dbReference type="EMBL" id="JBHUCX010000035">
    <property type="protein sequence ID" value="MFD1675952.1"/>
    <property type="molecule type" value="Genomic_DNA"/>
</dbReference>
<dbReference type="RefSeq" id="WP_377943832.1">
    <property type="nucleotide sequence ID" value="NZ_JBHUCX010000035.1"/>
</dbReference>
<gene>
    <name evidence="1" type="ORF">ACFSB2_14705</name>
</gene>
<evidence type="ECO:0000313" key="2">
    <source>
        <dbReference type="Proteomes" id="UP001597079"/>
    </source>
</evidence>
<reference evidence="2" key="1">
    <citation type="journal article" date="2019" name="Int. J. Syst. Evol. Microbiol.">
        <title>The Global Catalogue of Microorganisms (GCM) 10K type strain sequencing project: providing services to taxonomists for standard genome sequencing and annotation.</title>
        <authorList>
            <consortium name="The Broad Institute Genomics Platform"/>
            <consortium name="The Broad Institute Genome Sequencing Center for Infectious Disease"/>
            <person name="Wu L."/>
            <person name="Ma J."/>
        </authorList>
    </citation>
    <scope>NUCLEOTIDE SEQUENCE [LARGE SCALE GENOMIC DNA]</scope>
    <source>
        <strain evidence="2">CGMCC 1.12286</strain>
    </source>
</reference>
<protein>
    <submittedName>
        <fullName evidence="1">Uncharacterized protein</fullName>
    </submittedName>
</protein>
<proteinExistence type="predicted"/>
<comment type="caution">
    <text evidence="1">The sequence shown here is derived from an EMBL/GenBank/DDBJ whole genome shotgun (WGS) entry which is preliminary data.</text>
</comment>